<evidence type="ECO:0000256" key="3">
    <source>
        <dbReference type="SAM" id="MobiDB-lite"/>
    </source>
</evidence>
<feature type="region of interest" description="Disordered" evidence="3">
    <location>
        <begin position="1"/>
        <end position="41"/>
    </location>
</feature>
<dbReference type="PANTHER" id="PTHR30328">
    <property type="entry name" value="TRANSCRIPTIONAL REPRESSOR"/>
    <property type="match status" value="1"/>
</dbReference>
<accession>A0A9X2PFK9</accession>
<organism evidence="5 6">
    <name type="scientific">Ancylobacter mangrovi</name>
    <dbReference type="NCBI Taxonomy" id="2972472"/>
    <lineage>
        <taxon>Bacteria</taxon>
        <taxon>Pseudomonadati</taxon>
        <taxon>Pseudomonadota</taxon>
        <taxon>Alphaproteobacteria</taxon>
        <taxon>Hyphomicrobiales</taxon>
        <taxon>Xanthobacteraceae</taxon>
        <taxon>Ancylobacter</taxon>
    </lineage>
</organism>
<evidence type="ECO:0000313" key="5">
    <source>
        <dbReference type="EMBL" id="MCS0494567.1"/>
    </source>
</evidence>
<dbReference type="Pfam" id="PF00440">
    <property type="entry name" value="TetR_N"/>
    <property type="match status" value="1"/>
</dbReference>
<dbReference type="InterPro" id="IPR001647">
    <property type="entry name" value="HTH_TetR"/>
</dbReference>
<protein>
    <submittedName>
        <fullName evidence="5">TetR/AcrR family transcriptional regulator</fullName>
    </submittedName>
</protein>
<dbReference type="PROSITE" id="PS50977">
    <property type="entry name" value="HTH_TETR_2"/>
    <property type="match status" value="1"/>
</dbReference>
<evidence type="ECO:0000256" key="1">
    <source>
        <dbReference type="ARBA" id="ARBA00023125"/>
    </source>
</evidence>
<feature type="compositionally biased region" description="Polar residues" evidence="3">
    <location>
        <begin position="16"/>
        <end position="27"/>
    </location>
</feature>
<dbReference type="InterPro" id="IPR050109">
    <property type="entry name" value="HTH-type_TetR-like_transc_reg"/>
</dbReference>
<evidence type="ECO:0000259" key="4">
    <source>
        <dbReference type="PROSITE" id="PS50977"/>
    </source>
</evidence>
<feature type="DNA-binding region" description="H-T-H motif" evidence="2">
    <location>
        <begin position="65"/>
        <end position="84"/>
    </location>
</feature>
<keyword evidence="6" id="KW-1185">Reference proteome</keyword>
<name>A0A9X2PFK9_9HYPH</name>
<sequence length="244" mass="27610">MTTATPKPAEDRQEDSSSPEPSDTVSAETRPRRRSPAKRNAAVTRQRILEVAMAEFAEHGFSGGRIDRISAAADVNVSMIYHYFSNKDDLYLAALEASYKIIRDREKTLDVADANPRQALKALVELTFDFLSTDSYFVRLIMNENLMMGRMVQQSATIPHMTRPLLDSLRTILKSGQKANVFRKNIDAENLYVSILGLCFIHVSNRYTLSSMFQHDFSEPEWLAKRRLVVVDVVTSYVANVKAK</sequence>
<dbReference type="Pfam" id="PF17938">
    <property type="entry name" value="TetR_C_29"/>
    <property type="match status" value="1"/>
</dbReference>
<dbReference type="Proteomes" id="UP001151088">
    <property type="component" value="Unassembled WGS sequence"/>
</dbReference>
<gene>
    <name evidence="5" type="ORF">NVS89_05615</name>
</gene>
<proteinExistence type="predicted"/>
<dbReference type="InterPro" id="IPR009057">
    <property type="entry name" value="Homeodomain-like_sf"/>
</dbReference>
<dbReference type="InterPro" id="IPR036271">
    <property type="entry name" value="Tet_transcr_reg_TetR-rel_C_sf"/>
</dbReference>
<comment type="caution">
    <text evidence="5">The sequence shown here is derived from an EMBL/GenBank/DDBJ whole genome shotgun (WGS) entry which is preliminary data.</text>
</comment>
<dbReference type="SUPFAM" id="SSF48498">
    <property type="entry name" value="Tetracyclin repressor-like, C-terminal domain"/>
    <property type="match status" value="1"/>
</dbReference>
<evidence type="ECO:0000313" key="6">
    <source>
        <dbReference type="Proteomes" id="UP001151088"/>
    </source>
</evidence>
<dbReference type="AlphaFoldDB" id="A0A9X2PFK9"/>
<dbReference type="GO" id="GO:0003677">
    <property type="term" value="F:DNA binding"/>
    <property type="evidence" value="ECO:0007669"/>
    <property type="project" value="UniProtKB-UniRule"/>
</dbReference>
<dbReference type="SUPFAM" id="SSF46689">
    <property type="entry name" value="Homeodomain-like"/>
    <property type="match status" value="1"/>
</dbReference>
<dbReference type="PANTHER" id="PTHR30328:SF54">
    <property type="entry name" value="HTH-TYPE TRANSCRIPTIONAL REPRESSOR SCO4008"/>
    <property type="match status" value="1"/>
</dbReference>
<reference evidence="5" key="1">
    <citation type="submission" date="2022-08" db="EMBL/GenBank/DDBJ databases">
        <authorList>
            <person name="Li F."/>
        </authorList>
    </citation>
    <scope>NUCLEOTIDE SEQUENCE</scope>
    <source>
        <strain evidence="5">MQZ15Z-1</strain>
    </source>
</reference>
<dbReference type="PRINTS" id="PR00455">
    <property type="entry name" value="HTHTETR"/>
</dbReference>
<dbReference type="RefSeq" id="WP_258731586.1">
    <property type="nucleotide sequence ID" value="NZ_JANTHZ010000002.1"/>
</dbReference>
<dbReference type="Gene3D" id="1.10.357.10">
    <property type="entry name" value="Tetracycline Repressor, domain 2"/>
    <property type="match status" value="1"/>
</dbReference>
<keyword evidence="1 2" id="KW-0238">DNA-binding</keyword>
<feature type="domain" description="HTH tetR-type" evidence="4">
    <location>
        <begin position="42"/>
        <end position="102"/>
    </location>
</feature>
<evidence type="ECO:0000256" key="2">
    <source>
        <dbReference type="PROSITE-ProRule" id="PRU00335"/>
    </source>
</evidence>
<dbReference type="EMBL" id="JANTHZ010000002">
    <property type="protein sequence ID" value="MCS0494567.1"/>
    <property type="molecule type" value="Genomic_DNA"/>
</dbReference>
<dbReference type="InterPro" id="IPR041474">
    <property type="entry name" value="NicS_C"/>
</dbReference>